<name>A0A4U9HW72_9ENTR</name>
<dbReference type="EMBL" id="LR590464">
    <property type="protein sequence ID" value="VTP68076.1"/>
    <property type="molecule type" value="Genomic_DNA"/>
</dbReference>
<accession>A0A4U9HW72</accession>
<dbReference type="Proteomes" id="UP000310719">
    <property type="component" value="Chromosome"/>
</dbReference>
<organism evidence="1 2">
    <name type="scientific">Leclercia adecarboxylata</name>
    <dbReference type="NCBI Taxonomy" id="83655"/>
    <lineage>
        <taxon>Bacteria</taxon>
        <taxon>Pseudomonadati</taxon>
        <taxon>Pseudomonadota</taxon>
        <taxon>Gammaproteobacteria</taxon>
        <taxon>Enterobacterales</taxon>
        <taxon>Enterobacteriaceae</taxon>
        <taxon>Leclercia</taxon>
    </lineage>
</organism>
<proteinExistence type="predicted"/>
<sequence length="99" mass="11056">MRLWPRSLHYRLLLIVLLGLLLANGLSLTLVMAERMSSVRNVMLGNLQDDVSTSVAILDRLPASERAQWLPRLTGITITMYSGRGSQALRPRMPAPGMR</sequence>
<evidence type="ECO:0000313" key="1">
    <source>
        <dbReference type="EMBL" id="VTP68076.1"/>
    </source>
</evidence>
<gene>
    <name evidence="1" type="ORF">NCTC13032_03373</name>
</gene>
<evidence type="ECO:0000313" key="2">
    <source>
        <dbReference type="Proteomes" id="UP000310719"/>
    </source>
</evidence>
<dbReference type="AlphaFoldDB" id="A0A4U9HW72"/>
<protein>
    <submittedName>
        <fullName evidence="1">Uncharacterized protein</fullName>
    </submittedName>
</protein>
<reference evidence="1 2" key="1">
    <citation type="submission" date="2019-05" db="EMBL/GenBank/DDBJ databases">
        <authorList>
            <consortium name="Pathogen Informatics"/>
        </authorList>
    </citation>
    <scope>NUCLEOTIDE SEQUENCE [LARGE SCALE GENOMIC DNA]</scope>
    <source>
        <strain evidence="1 2">NCTC13032</strain>
    </source>
</reference>